<feature type="domain" description="NADP-dependent oxidoreductase" evidence="1">
    <location>
        <begin position="16"/>
        <end position="316"/>
    </location>
</feature>
<dbReference type="InterPro" id="IPR020471">
    <property type="entry name" value="AKR"/>
</dbReference>
<dbReference type="RefSeq" id="WP_258215847.1">
    <property type="nucleotide sequence ID" value="NZ_JANQBD010000019.1"/>
</dbReference>
<evidence type="ECO:0000313" key="3">
    <source>
        <dbReference type="Proteomes" id="UP001300012"/>
    </source>
</evidence>
<dbReference type="InterPro" id="IPR050523">
    <property type="entry name" value="AKR_Detox_Biosynth"/>
</dbReference>
<dbReference type="EMBL" id="JANQBD010000019">
    <property type="protein sequence ID" value="MCR8634284.1"/>
    <property type="molecule type" value="Genomic_DNA"/>
</dbReference>
<dbReference type="Gene3D" id="3.20.20.100">
    <property type="entry name" value="NADP-dependent oxidoreductase domain"/>
    <property type="match status" value="1"/>
</dbReference>
<protein>
    <submittedName>
        <fullName evidence="2">Aldo/keto reductase</fullName>
    </submittedName>
</protein>
<accession>A0ABT1YMA5</accession>
<proteinExistence type="predicted"/>
<dbReference type="PRINTS" id="PR00069">
    <property type="entry name" value="ALDKETRDTASE"/>
</dbReference>
<dbReference type="Pfam" id="PF00248">
    <property type="entry name" value="Aldo_ket_red"/>
    <property type="match status" value="1"/>
</dbReference>
<name>A0ABT1YMA5_9BACL</name>
<keyword evidence="3" id="KW-1185">Reference proteome</keyword>
<sequence length="318" mass="35369">MHKLSLGKTGMKVSALGLGCLNFGSRADKASSYRLLDQYRDAGGDFLDTSNNYAFWNEGCVGGESELLLGQWLKDRGNRNSIFLATKVGANPMFPGGGFENKEGLSRKAVEKAIDASLMRLKTDYVDLYYAHIDDENTPLEETMEAMDGLIKAGKVRALGCSNHRAWRIEKSRGISLANHWTPYCCVQQRYTYLRPKPGADFGVQLSVTDELLNYCKTHDDFSLLAYSPLLNGAYTRQDVSIPEQYEGPDTQARIRVLTEVANETGGTLNQVVLAWLLQNTPRTIPIIAASKPEQLQENLDALNIQLSQEQLHRLNTA</sequence>
<dbReference type="CDD" id="cd19752">
    <property type="entry name" value="AKR_unchar"/>
    <property type="match status" value="1"/>
</dbReference>
<dbReference type="InterPro" id="IPR023210">
    <property type="entry name" value="NADP_OxRdtase_dom"/>
</dbReference>
<dbReference type="PANTHER" id="PTHR43364">
    <property type="entry name" value="NADH-SPECIFIC METHYLGLYOXAL REDUCTASE-RELATED"/>
    <property type="match status" value="1"/>
</dbReference>
<dbReference type="Proteomes" id="UP001300012">
    <property type="component" value="Unassembled WGS sequence"/>
</dbReference>
<dbReference type="SUPFAM" id="SSF51430">
    <property type="entry name" value="NAD(P)-linked oxidoreductase"/>
    <property type="match status" value="1"/>
</dbReference>
<evidence type="ECO:0000259" key="1">
    <source>
        <dbReference type="Pfam" id="PF00248"/>
    </source>
</evidence>
<gene>
    <name evidence="2" type="ORF">NV381_24130</name>
</gene>
<dbReference type="PANTHER" id="PTHR43364:SF6">
    <property type="entry name" value="OXIDOREDUCTASE-RELATED"/>
    <property type="match status" value="1"/>
</dbReference>
<dbReference type="InterPro" id="IPR036812">
    <property type="entry name" value="NAD(P)_OxRdtase_dom_sf"/>
</dbReference>
<evidence type="ECO:0000313" key="2">
    <source>
        <dbReference type="EMBL" id="MCR8634284.1"/>
    </source>
</evidence>
<comment type="caution">
    <text evidence="2">The sequence shown here is derived from an EMBL/GenBank/DDBJ whole genome shotgun (WGS) entry which is preliminary data.</text>
</comment>
<reference evidence="2 3" key="1">
    <citation type="submission" date="2022-08" db="EMBL/GenBank/DDBJ databases">
        <title>Paenibacillus endoradicis sp. nov., Paenibacillus radicibacter sp. nov and Paenibacillus pararadicis sp. nov., three cold-adapted plant growth-promoting bacteria isolated from root of Larix gmelinii in Great Khingan.</title>
        <authorList>
            <person name="Xue H."/>
        </authorList>
    </citation>
    <scope>NUCLEOTIDE SEQUENCE [LARGE SCALE GENOMIC DNA]</scope>
    <source>
        <strain evidence="2 3">N5-1-1-5</strain>
    </source>
</reference>
<organism evidence="2 3">
    <name type="scientific">Paenibacillus radicis</name>
    <name type="common">ex Xue et al. 2023</name>
    <dbReference type="NCBI Taxonomy" id="2972489"/>
    <lineage>
        <taxon>Bacteria</taxon>
        <taxon>Bacillati</taxon>
        <taxon>Bacillota</taxon>
        <taxon>Bacilli</taxon>
        <taxon>Bacillales</taxon>
        <taxon>Paenibacillaceae</taxon>
        <taxon>Paenibacillus</taxon>
    </lineage>
</organism>